<dbReference type="AlphaFoldDB" id="A0A6G6Y2N0"/>
<gene>
    <name evidence="1" type="ORF">G5C33_03010</name>
</gene>
<evidence type="ECO:0008006" key="3">
    <source>
        <dbReference type="Google" id="ProtNLM"/>
    </source>
</evidence>
<dbReference type="RefSeq" id="WP_165325862.1">
    <property type="nucleotide sequence ID" value="NZ_CP049109.1"/>
</dbReference>
<dbReference type="KEGG" id="spzr:G5C33_03010"/>
<keyword evidence="2" id="KW-1185">Reference proteome</keyword>
<dbReference type="InterPro" id="IPR053714">
    <property type="entry name" value="Iso_Racemase_Enz_sf"/>
</dbReference>
<dbReference type="Pfam" id="PF17645">
    <property type="entry name" value="Amdase"/>
    <property type="match status" value="1"/>
</dbReference>
<name>A0A6G6Y2N0_9SPHN</name>
<dbReference type="PANTHER" id="PTHR40267:SF1">
    <property type="entry name" value="BLR3294 PROTEIN"/>
    <property type="match status" value="1"/>
</dbReference>
<sequence length="252" mass="26760">MSGRYDYGCAGIIGIGTPQANPTVEAEMRILFDPTVLTQTVRLTSGAEASNDRLRDYLLGLETALERYDTLRPAAFGFACTGSSYLVRANDQALLLDRLQRQFGFPIVTATDAITAELDLAGAKRIALASPYPGTLSDAAADFWREAGFDVATVRRIDTGIADTRGIYTLGSADARPVAQELAKLDVDAVLLSGTGMPSLALLAQAEDGPAIFSSNYCLAAQLCRVAGLPALDRSQWVARLAQATSPKELAP</sequence>
<dbReference type="Proteomes" id="UP000501568">
    <property type="component" value="Chromosome"/>
</dbReference>
<dbReference type="EMBL" id="CP049109">
    <property type="protein sequence ID" value="QIG78863.1"/>
    <property type="molecule type" value="Genomic_DNA"/>
</dbReference>
<dbReference type="Gene3D" id="3.40.50.12500">
    <property type="match status" value="1"/>
</dbReference>
<accession>A0A6G6Y2N0</accession>
<dbReference type="PANTHER" id="PTHR40267">
    <property type="entry name" value="BLR3294 PROTEIN"/>
    <property type="match status" value="1"/>
</dbReference>
<reference evidence="1 2" key="1">
    <citation type="submission" date="2020-02" db="EMBL/GenBank/DDBJ databases">
        <authorList>
            <person name="Zheng R.K."/>
            <person name="Sun C.M."/>
        </authorList>
    </citation>
    <scope>NUCLEOTIDE SEQUENCE [LARGE SCALE GENOMIC DNA]</scope>
    <source>
        <strain evidence="2">zrk23</strain>
    </source>
</reference>
<dbReference type="InterPro" id="IPR026286">
    <property type="entry name" value="MaiA/AMDase"/>
</dbReference>
<proteinExistence type="predicted"/>
<organism evidence="1 2">
    <name type="scientific">Stakelama tenebrarum</name>
    <dbReference type="NCBI Taxonomy" id="2711215"/>
    <lineage>
        <taxon>Bacteria</taxon>
        <taxon>Pseudomonadati</taxon>
        <taxon>Pseudomonadota</taxon>
        <taxon>Alphaproteobacteria</taxon>
        <taxon>Sphingomonadales</taxon>
        <taxon>Sphingomonadaceae</taxon>
        <taxon>Stakelama</taxon>
    </lineage>
</organism>
<protein>
    <recommendedName>
        <fullName evidence="3">Arylmalonate decarboxylase</fullName>
    </recommendedName>
</protein>
<evidence type="ECO:0000313" key="2">
    <source>
        <dbReference type="Proteomes" id="UP000501568"/>
    </source>
</evidence>
<evidence type="ECO:0000313" key="1">
    <source>
        <dbReference type="EMBL" id="QIG78863.1"/>
    </source>
</evidence>